<evidence type="ECO:0000313" key="2">
    <source>
        <dbReference type="Proteomes" id="UP000789525"/>
    </source>
</evidence>
<sequence length="45" mass="5425">MKPQKSLEYQDSSLEPEPPYEKPKRQFSVSKKKKKERSLIYDDTH</sequence>
<organism evidence="1 2">
    <name type="scientific">Acaulospora colombiana</name>
    <dbReference type="NCBI Taxonomy" id="27376"/>
    <lineage>
        <taxon>Eukaryota</taxon>
        <taxon>Fungi</taxon>
        <taxon>Fungi incertae sedis</taxon>
        <taxon>Mucoromycota</taxon>
        <taxon>Glomeromycotina</taxon>
        <taxon>Glomeromycetes</taxon>
        <taxon>Diversisporales</taxon>
        <taxon>Acaulosporaceae</taxon>
        <taxon>Acaulospora</taxon>
    </lineage>
</organism>
<keyword evidence="2" id="KW-1185">Reference proteome</keyword>
<accession>A0ACA9L5P2</accession>
<proteinExistence type="predicted"/>
<dbReference type="EMBL" id="CAJVPT010004651">
    <property type="protein sequence ID" value="CAG8510531.1"/>
    <property type="molecule type" value="Genomic_DNA"/>
</dbReference>
<gene>
    <name evidence="1" type="ORF">ACOLOM_LOCUS3198</name>
</gene>
<name>A0ACA9L5P2_9GLOM</name>
<dbReference type="Proteomes" id="UP000789525">
    <property type="component" value="Unassembled WGS sequence"/>
</dbReference>
<comment type="caution">
    <text evidence="1">The sequence shown here is derived from an EMBL/GenBank/DDBJ whole genome shotgun (WGS) entry which is preliminary data.</text>
</comment>
<protein>
    <submittedName>
        <fullName evidence="1">14726_t:CDS:1</fullName>
    </submittedName>
</protein>
<reference evidence="1" key="1">
    <citation type="submission" date="2021-06" db="EMBL/GenBank/DDBJ databases">
        <authorList>
            <person name="Kallberg Y."/>
            <person name="Tangrot J."/>
            <person name="Rosling A."/>
        </authorList>
    </citation>
    <scope>NUCLEOTIDE SEQUENCE</scope>
    <source>
        <strain evidence="1">CL356</strain>
    </source>
</reference>
<evidence type="ECO:0000313" key="1">
    <source>
        <dbReference type="EMBL" id="CAG8510531.1"/>
    </source>
</evidence>